<evidence type="ECO:0000313" key="3">
    <source>
        <dbReference type="Proteomes" id="UP000294847"/>
    </source>
</evidence>
<feature type="region of interest" description="Disordered" evidence="1">
    <location>
        <begin position="264"/>
        <end position="285"/>
    </location>
</feature>
<evidence type="ECO:0000256" key="1">
    <source>
        <dbReference type="SAM" id="MobiDB-lite"/>
    </source>
</evidence>
<feature type="region of interest" description="Disordered" evidence="1">
    <location>
        <begin position="50"/>
        <end position="70"/>
    </location>
</feature>
<feature type="region of interest" description="Disordered" evidence="1">
    <location>
        <begin position="181"/>
        <end position="214"/>
    </location>
</feature>
<reference evidence="2 3" key="1">
    <citation type="journal article" date="2019" name="Mol. Biol. Evol.">
        <title>Blast fungal genomes show frequent chromosomal changes, gene gains and losses, and effector gene turnover.</title>
        <authorList>
            <person name="Gomez Luciano L.B."/>
            <person name="Jason Tsai I."/>
            <person name="Chuma I."/>
            <person name="Tosa Y."/>
            <person name="Chen Y.H."/>
            <person name="Li J.Y."/>
            <person name="Li M.Y."/>
            <person name="Jade Lu M.Y."/>
            <person name="Nakayashiki H."/>
            <person name="Li W.H."/>
        </authorList>
    </citation>
    <scope>NUCLEOTIDE SEQUENCE [LARGE SCALE GENOMIC DNA]</scope>
    <source>
        <strain evidence="2">MZ5-1-6</strain>
    </source>
</reference>
<dbReference type="EMBL" id="CP034210">
    <property type="protein sequence ID" value="QBZ65827.1"/>
    <property type="molecule type" value="Genomic_DNA"/>
</dbReference>
<name>A0A4P7NTJ7_PYROR</name>
<protein>
    <submittedName>
        <fullName evidence="2">Uncharacterized protein</fullName>
    </submittedName>
</protein>
<dbReference type="AlphaFoldDB" id="A0A4P7NTJ7"/>
<proteinExistence type="predicted"/>
<gene>
    <name evidence="2" type="ORF">PoMZ_12793</name>
</gene>
<evidence type="ECO:0000313" key="2">
    <source>
        <dbReference type="EMBL" id="QBZ65827.1"/>
    </source>
</evidence>
<dbReference type="Proteomes" id="UP000294847">
    <property type="component" value="Chromosome 7"/>
</dbReference>
<organism evidence="2 3">
    <name type="scientific">Pyricularia oryzae</name>
    <name type="common">Rice blast fungus</name>
    <name type="synonym">Magnaporthe oryzae</name>
    <dbReference type="NCBI Taxonomy" id="318829"/>
    <lineage>
        <taxon>Eukaryota</taxon>
        <taxon>Fungi</taxon>
        <taxon>Dikarya</taxon>
        <taxon>Ascomycota</taxon>
        <taxon>Pezizomycotina</taxon>
        <taxon>Sordariomycetes</taxon>
        <taxon>Sordariomycetidae</taxon>
        <taxon>Magnaporthales</taxon>
        <taxon>Pyriculariaceae</taxon>
        <taxon>Pyricularia</taxon>
    </lineage>
</organism>
<sequence length="439" mass="46974">MSFNNETERQLPDLRWMKAKKGEEVPWDPTSDRPFHPKMHFSAGVVSHPTAWPRQSEDGGDASSKHRWTGVLPMPRPAARGTILEKYAAWRYYAENPAEVPSALEGRGRAAVRGGAHSKRSRPLDYVERALAALNRELATCCVCQKSKMTCAHHDLSDLERAYRNMKGTRELREIVEKTSRNFKNVSGNNARSAARRRRAAAQSASPNLVQDPAPASVPLAAPFSAPASHQVSAQAALPSVFPPPVSAPLPPFAPFAPAALPDPEHISPGTSFGSLPSDPAAQGTPPDFDLLSGLLLPPALAEDSYATASHTWSHPVSAPVGYRGADPTFIPDSAPGYFPLPLFGFDAASFPASFPASAPVYDPGSFPASAPDFPWDALPDDLQIPNLDFNSAVPAPSSSGPFTFAPMVEGPANGFRATGGFDMTTSVDNLYNSALSQR</sequence>
<accession>A0A4P7NTJ7</accession>